<dbReference type="GO" id="GO:0005886">
    <property type="term" value="C:plasma membrane"/>
    <property type="evidence" value="ECO:0007669"/>
    <property type="project" value="TreeGrafter"/>
</dbReference>
<dbReference type="PROSITE" id="PS50885">
    <property type="entry name" value="HAMP"/>
    <property type="match status" value="1"/>
</dbReference>
<reference evidence="13" key="1">
    <citation type="submission" date="2020-10" db="EMBL/GenBank/DDBJ databases">
        <title>Diversity and distribution of actinomycetes associated with coral in the coast of Hainan.</title>
        <authorList>
            <person name="Li F."/>
        </authorList>
    </citation>
    <scope>NUCLEOTIDE SEQUENCE</scope>
    <source>
        <strain evidence="13">HNM0983</strain>
    </source>
</reference>
<gene>
    <name evidence="13" type="ORF">IQ251_15075</name>
</gene>
<proteinExistence type="predicted"/>
<feature type="region of interest" description="Disordered" evidence="10">
    <location>
        <begin position="751"/>
        <end position="802"/>
    </location>
</feature>
<dbReference type="Gene3D" id="6.10.340.10">
    <property type="match status" value="1"/>
</dbReference>
<evidence type="ECO:0000256" key="7">
    <source>
        <dbReference type="ARBA" id="ARBA00022777"/>
    </source>
</evidence>
<dbReference type="InterPro" id="IPR050428">
    <property type="entry name" value="TCS_sensor_his_kinase"/>
</dbReference>
<dbReference type="GO" id="GO:0004673">
    <property type="term" value="F:protein histidine kinase activity"/>
    <property type="evidence" value="ECO:0007669"/>
    <property type="project" value="UniProtKB-EC"/>
</dbReference>
<feature type="compositionally biased region" description="Polar residues" evidence="10">
    <location>
        <begin position="941"/>
        <end position="952"/>
    </location>
</feature>
<evidence type="ECO:0000256" key="1">
    <source>
        <dbReference type="ARBA" id="ARBA00000085"/>
    </source>
</evidence>
<feature type="compositionally biased region" description="Polar residues" evidence="10">
    <location>
        <begin position="849"/>
        <end position="859"/>
    </location>
</feature>
<evidence type="ECO:0000256" key="8">
    <source>
        <dbReference type="ARBA" id="ARBA00022989"/>
    </source>
</evidence>
<dbReference type="Gene3D" id="3.30.565.10">
    <property type="entry name" value="Histidine kinase-like ATPase, C-terminal domain"/>
    <property type="match status" value="1"/>
</dbReference>
<dbReference type="InterPro" id="IPR013587">
    <property type="entry name" value="Nitrate/nitrite_sensing"/>
</dbReference>
<keyword evidence="7 13" id="KW-0418">Kinase</keyword>
<feature type="compositionally biased region" description="Low complexity" evidence="10">
    <location>
        <begin position="751"/>
        <end position="773"/>
    </location>
</feature>
<feature type="compositionally biased region" description="Basic and acidic residues" evidence="10">
    <location>
        <begin position="998"/>
        <end position="1011"/>
    </location>
</feature>
<dbReference type="InterPro" id="IPR036890">
    <property type="entry name" value="HATPase_C_sf"/>
</dbReference>
<dbReference type="RefSeq" id="WP_193929223.1">
    <property type="nucleotide sequence ID" value="NZ_JADEYC010000025.1"/>
</dbReference>
<evidence type="ECO:0000313" key="14">
    <source>
        <dbReference type="Proteomes" id="UP000598360"/>
    </source>
</evidence>
<comment type="caution">
    <text evidence="13">The sequence shown here is derived from an EMBL/GenBank/DDBJ whole genome shotgun (WGS) entry which is preliminary data.</text>
</comment>
<dbReference type="EMBL" id="JADEYC010000025">
    <property type="protein sequence ID" value="MBE9375774.1"/>
    <property type="molecule type" value="Genomic_DNA"/>
</dbReference>
<dbReference type="AlphaFoldDB" id="A0A929G0X7"/>
<feature type="compositionally biased region" description="Polar residues" evidence="10">
    <location>
        <begin position="901"/>
        <end position="910"/>
    </location>
</feature>
<dbReference type="SUPFAM" id="SSF55874">
    <property type="entry name" value="ATPase domain of HSP90 chaperone/DNA topoisomerase II/histidine kinase"/>
    <property type="match status" value="1"/>
</dbReference>
<dbReference type="Pfam" id="PF02518">
    <property type="entry name" value="HATPase_c"/>
    <property type="match status" value="1"/>
</dbReference>
<protein>
    <recommendedName>
        <fullName evidence="3">histidine kinase</fullName>
        <ecNumber evidence="3">2.7.13.3</ecNumber>
    </recommendedName>
</protein>
<sequence length="1040" mass="113027">MSSGLDHSPADTTRAATRPRSRPGFITRFRQWQDWKLPAKITAVVLIPVLFALALGVHQIRSQIDRAAEFGELDRVVTAGSAVRAAVGELQQERSRTADFLSAETGTPAEIQRDFSAADTAITNLQHDLHRVPDAETLRFAHLETEDRVAGLGPLRDRILDRSVHADEAANGYTEIIGTLLSLDRSLISQMSEAQVVAEATTAHELALITEEVRLQQALVLTGLSHGEFTSDSQARLAASETRRSAAVNDFRAAATLQQRDRYDQLYAQPQLPERETSVQLAMNTAQQPQPAVQNVPPTAWQEQSDTTVRSLDALGRDLHERLESTAFRLEDRAGNIAGLESVVLFTTLLIAGIVAAVIVRQLLGSLHTLRRGALTAAHEQLPRAVADLRAGHDASTGVQRVPVHTRDEVGELARAFDEVHTQAIGLATEQAELRRSYGDSFINVSRRSQSLLERQLRLFEQLERDEEDPDQLATLFQLDHLATRMRRNNENLMVLSGTDPARRFTRPASPADLVRAAVSEIEHYPRVIVQPLPDNRIVGYAASDLVRLLAELLDNAANFSAPHTQVTVTGHLRGDGSLDIDITDHGIGMPQEELANANERLTADREIDLSTSRRMGLFVVGRLAARHDIRVTLSPGPEGTGVRATVCLARELLVDAPPDGGDPMRTNGNAAVPTDAPPAMRDDDTVVQEFDWEAAERDASSQRHLVRNGFHLLRPAQNEPEDPDAPDDARSEATDLFGFADSVAWAGTASAGTDDSATGADDGSSATSAEGAGQNGVVPVSGPSCFDAPPVSSNTPEDAETSFDDLASAWFQVSESTTPTHPHQPAWPTAEPDASKGTFLSPVEERFPSSQPPDSQIDWTFASDDEQQRADEISVASPVDFTDAGLPQRIPRAHLVQGSAVPTSGQAQRSTRDPDTARGRLASFQEGLRRGRHHHEASEYSETAQGDSSQVDWGFDSTPGEQRPEEVLDSDPEDYTTAGLPRRTPKAQLVPGSADGAESKPQRDADEMRGRLTSFQQGIREGKHSLRDATPSADFSPNE</sequence>
<dbReference type="GO" id="GO:0000160">
    <property type="term" value="P:phosphorelay signal transduction system"/>
    <property type="evidence" value="ECO:0007669"/>
    <property type="project" value="UniProtKB-KW"/>
</dbReference>
<dbReference type="Pfam" id="PF08376">
    <property type="entry name" value="NIT"/>
    <property type="match status" value="1"/>
</dbReference>
<keyword evidence="6 11" id="KW-0812">Transmembrane</keyword>
<dbReference type="InterPro" id="IPR003660">
    <property type="entry name" value="HAMP_dom"/>
</dbReference>
<keyword evidence="14" id="KW-1185">Reference proteome</keyword>
<dbReference type="CDD" id="cd06225">
    <property type="entry name" value="HAMP"/>
    <property type="match status" value="1"/>
</dbReference>
<feature type="region of interest" description="Disordered" evidence="10">
    <location>
        <begin position="713"/>
        <end position="732"/>
    </location>
</feature>
<feature type="transmembrane region" description="Helical" evidence="11">
    <location>
        <begin position="343"/>
        <end position="364"/>
    </location>
</feature>
<feature type="region of interest" description="Disordered" evidence="10">
    <location>
        <begin position="816"/>
        <end position="1040"/>
    </location>
</feature>
<evidence type="ECO:0000256" key="5">
    <source>
        <dbReference type="ARBA" id="ARBA00022679"/>
    </source>
</evidence>
<dbReference type="Proteomes" id="UP000598360">
    <property type="component" value="Unassembled WGS sequence"/>
</dbReference>
<keyword evidence="4" id="KW-0597">Phosphoprotein</keyword>
<keyword evidence="5" id="KW-0808">Transferase</keyword>
<feature type="transmembrane region" description="Helical" evidence="11">
    <location>
        <begin position="37"/>
        <end position="57"/>
    </location>
</feature>
<accession>A0A929G0X7</accession>
<evidence type="ECO:0000256" key="3">
    <source>
        <dbReference type="ARBA" id="ARBA00012438"/>
    </source>
</evidence>
<dbReference type="InterPro" id="IPR003594">
    <property type="entry name" value="HATPase_dom"/>
</dbReference>
<evidence type="ECO:0000256" key="4">
    <source>
        <dbReference type="ARBA" id="ARBA00022553"/>
    </source>
</evidence>
<dbReference type="PANTHER" id="PTHR45436">
    <property type="entry name" value="SENSOR HISTIDINE KINASE YKOH"/>
    <property type="match status" value="1"/>
</dbReference>
<evidence type="ECO:0000313" key="13">
    <source>
        <dbReference type="EMBL" id="MBE9375774.1"/>
    </source>
</evidence>
<keyword evidence="9" id="KW-0902">Two-component regulatory system</keyword>
<evidence type="ECO:0000256" key="9">
    <source>
        <dbReference type="ARBA" id="ARBA00023012"/>
    </source>
</evidence>
<dbReference type="EC" id="2.7.13.3" evidence="3"/>
<evidence type="ECO:0000256" key="11">
    <source>
        <dbReference type="SAM" id="Phobius"/>
    </source>
</evidence>
<organism evidence="13 14">
    <name type="scientific">Saccharopolyspora montiporae</name>
    <dbReference type="NCBI Taxonomy" id="2781240"/>
    <lineage>
        <taxon>Bacteria</taxon>
        <taxon>Bacillati</taxon>
        <taxon>Actinomycetota</taxon>
        <taxon>Actinomycetes</taxon>
        <taxon>Pseudonocardiales</taxon>
        <taxon>Pseudonocardiaceae</taxon>
        <taxon>Saccharopolyspora</taxon>
    </lineage>
</organism>
<evidence type="ECO:0000256" key="2">
    <source>
        <dbReference type="ARBA" id="ARBA00004370"/>
    </source>
</evidence>
<dbReference type="PANTHER" id="PTHR45436:SF5">
    <property type="entry name" value="SENSOR HISTIDINE KINASE TRCS"/>
    <property type="match status" value="1"/>
</dbReference>
<comment type="catalytic activity">
    <reaction evidence="1">
        <text>ATP + protein L-histidine = ADP + protein N-phospho-L-histidine.</text>
        <dbReference type="EC" id="2.7.13.3"/>
    </reaction>
</comment>
<evidence type="ECO:0000259" key="12">
    <source>
        <dbReference type="PROSITE" id="PS50885"/>
    </source>
</evidence>
<keyword evidence="11" id="KW-0472">Membrane</keyword>
<evidence type="ECO:0000256" key="10">
    <source>
        <dbReference type="SAM" id="MobiDB-lite"/>
    </source>
</evidence>
<comment type="subcellular location">
    <subcellularLocation>
        <location evidence="2">Membrane</location>
    </subcellularLocation>
</comment>
<feature type="domain" description="HAMP" evidence="12">
    <location>
        <begin position="400"/>
        <end position="429"/>
    </location>
</feature>
<dbReference type="SMART" id="SM00387">
    <property type="entry name" value="HATPase_c"/>
    <property type="match status" value="1"/>
</dbReference>
<keyword evidence="8 11" id="KW-1133">Transmembrane helix</keyword>
<evidence type="ECO:0000256" key="6">
    <source>
        <dbReference type="ARBA" id="ARBA00022692"/>
    </source>
</evidence>
<name>A0A929G0X7_9PSEU</name>